<keyword evidence="3" id="KW-1185">Reference proteome</keyword>
<gene>
    <name evidence="2" type="ORF">LVJ94_43755</name>
</gene>
<sequence length="149" mass="15908">MSTFVRLSSLSFLFAALLSSITGCSSSDNDADVQRSCFDLGDAVIDAYTRCGAERQETYDAYYAEAGTNCSRVVQIRDEGQLRRSCLPDLRSISCSQLMGGLPYSCHEQLLTQSTDLHGGSLEPSAVAVDGGPFSSLMGSASGELRTEP</sequence>
<dbReference type="Proteomes" id="UP001374803">
    <property type="component" value="Chromosome"/>
</dbReference>
<feature type="chain" id="PRO_5047117771" evidence="1">
    <location>
        <begin position="26"/>
        <end position="149"/>
    </location>
</feature>
<reference evidence="2" key="1">
    <citation type="submission" date="2021-12" db="EMBL/GenBank/DDBJ databases">
        <title>Discovery of the Pendulisporaceae a myxobacterial family with distinct sporulation behavior and unique specialized metabolism.</title>
        <authorList>
            <person name="Garcia R."/>
            <person name="Popoff A."/>
            <person name="Bader C.D."/>
            <person name="Loehr J."/>
            <person name="Walesch S."/>
            <person name="Walt C."/>
            <person name="Boldt J."/>
            <person name="Bunk B."/>
            <person name="Haeckl F.J.F.P.J."/>
            <person name="Gunesch A.P."/>
            <person name="Birkelbach J."/>
            <person name="Nuebel U."/>
            <person name="Pietschmann T."/>
            <person name="Bach T."/>
            <person name="Mueller R."/>
        </authorList>
    </citation>
    <scope>NUCLEOTIDE SEQUENCE</scope>
    <source>
        <strain evidence="2">MSr11367</strain>
    </source>
</reference>
<protein>
    <submittedName>
        <fullName evidence="2">Uncharacterized protein</fullName>
    </submittedName>
</protein>
<dbReference type="PROSITE" id="PS51257">
    <property type="entry name" value="PROKAR_LIPOPROTEIN"/>
    <property type="match status" value="1"/>
</dbReference>
<organism evidence="2 3">
    <name type="scientific">Pendulispora rubella</name>
    <dbReference type="NCBI Taxonomy" id="2741070"/>
    <lineage>
        <taxon>Bacteria</taxon>
        <taxon>Pseudomonadati</taxon>
        <taxon>Myxococcota</taxon>
        <taxon>Myxococcia</taxon>
        <taxon>Myxococcales</taxon>
        <taxon>Sorangiineae</taxon>
        <taxon>Pendulisporaceae</taxon>
        <taxon>Pendulispora</taxon>
    </lineage>
</organism>
<name>A0ABZ2L2N7_9BACT</name>
<dbReference type="RefSeq" id="WP_394833444.1">
    <property type="nucleotide sequence ID" value="NZ_CP089929.1"/>
</dbReference>
<evidence type="ECO:0000313" key="2">
    <source>
        <dbReference type="EMBL" id="WXB03809.1"/>
    </source>
</evidence>
<keyword evidence="1" id="KW-0732">Signal</keyword>
<proteinExistence type="predicted"/>
<feature type="signal peptide" evidence="1">
    <location>
        <begin position="1"/>
        <end position="25"/>
    </location>
</feature>
<dbReference type="EMBL" id="CP089983">
    <property type="protein sequence ID" value="WXB03809.1"/>
    <property type="molecule type" value="Genomic_DNA"/>
</dbReference>
<evidence type="ECO:0000256" key="1">
    <source>
        <dbReference type="SAM" id="SignalP"/>
    </source>
</evidence>
<accession>A0ABZ2L2N7</accession>
<evidence type="ECO:0000313" key="3">
    <source>
        <dbReference type="Proteomes" id="UP001374803"/>
    </source>
</evidence>